<feature type="non-terminal residue" evidence="2">
    <location>
        <position position="121"/>
    </location>
</feature>
<dbReference type="Gene3D" id="2.30.29.30">
    <property type="entry name" value="Pleckstrin-homology domain (PH domain)/Phosphotyrosine-binding domain (PTB)"/>
    <property type="match status" value="1"/>
</dbReference>
<organism evidence="2 3">
    <name type="scientific">Drosophila busckii</name>
    <name type="common">Fruit fly</name>
    <dbReference type="NCBI Taxonomy" id="30019"/>
    <lineage>
        <taxon>Eukaryota</taxon>
        <taxon>Metazoa</taxon>
        <taxon>Ecdysozoa</taxon>
        <taxon>Arthropoda</taxon>
        <taxon>Hexapoda</taxon>
        <taxon>Insecta</taxon>
        <taxon>Pterygota</taxon>
        <taxon>Neoptera</taxon>
        <taxon>Endopterygota</taxon>
        <taxon>Diptera</taxon>
        <taxon>Brachycera</taxon>
        <taxon>Muscomorpha</taxon>
        <taxon>Ephydroidea</taxon>
        <taxon>Drosophilidae</taxon>
        <taxon>Drosophila</taxon>
    </lineage>
</organism>
<feature type="domain" description="MRCK/ROCK kinase PH" evidence="1">
    <location>
        <begin position="1"/>
        <end position="66"/>
    </location>
</feature>
<reference evidence="2 3" key="1">
    <citation type="submission" date="2015-08" db="EMBL/GenBank/DDBJ databases">
        <title>Ancestral chromatin configuration constrains chromatin evolution on differentiating sex chromosomes in Drosophila.</title>
        <authorList>
            <person name="Zhou Q."/>
            <person name="Bachtrog D."/>
        </authorList>
    </citation>
    <scope>NUCLEOTIDE SEQUENCE [LARGE SCALE GENOMIC DNA]</scope>
    <source>
        <tissue evidence="2">Whole larvae</tissue>
    </source>
</reference>
<dbReference type="GO" id="GO:0005856">
    <property type="term" value="C:cytoskeleton"/>
    <property type="evidence" value="ECO:0007669"/>
    <property type="project" value="TreeGrafter"/>
</dbReference>
<protein>
    <submittedName>
        <fullName evidence="2">Gek</fullName>
    </submittedName>
</protein>
<dbReference type="InterPro" id="IPR057529">
    <property type="entry name" value="MRCK/ROCK_PH"/>
</dbReference>
<dbReference type="GO" id="GO:0004674">
    <property type="term" value="F:protein serine/threonine kinase activity"/>
    <property type="evidence" value="ECO:0007669"/>
    <property type="project" value="TreeGrafter"/>
</dbReference>
<keyword evidence="3" id="KW-1185">Reference proteome</keyword>
<dbReference type="GO" id="GO:0005737">
    <property type="term" value="C:cytoplasm"/>
    <property type="evidence" value="ECO:0007669"/>
    <property type="project" value="TreeGrafter"/>
</dbReference>
<dbReference type="PANTHER" id="PTHR22988">
    <property type="entry name" value="MYOTONIC DYSTROPHY S/T KINASE-RELATED"/>
    <property type="match status" value="1"/>
</dbReference>
<name>A0A0M4E7R9_DROBS</name>
<dbReference type="GO" id="GO:0031032">
    <property type="term" value="P:actomyosin structure organization"/>
    <property type="evidence" value="ECO:0007669"/>
    <property type="project" value="TreeGrafter"/>
</dbReference>
<gene>
    <name evidence="2" type="ORF">Dbus_chr2Rg2383</name>
</gene>
<dbReference type="OrthoDB" id="6764942at2759"/>
<dbReference type="PANTHER" id="PTHR22988:SF66">
    <property type="entry name" value="SERINE_THREONINE-PROTEIN KINASE GENGHIS KHAN"/>
    <property type="match status" value="1"/>
</dbReference>
<sequence>MRDPEFSVGCVRESDVIHAAKKDVPCIFKIKTALIEGGISLNTLMLAENESEKSKWVIALGELHRILKRNNLPNTAIYKVNEILDNTLTLIRNSLCCVITYPNQILLGSEDGLFYLNLDQY</sequence>
<dbReference type="AlphaFoldDB" id="A0A0M4E7R9"/>
<dbReference type="OMA" id="WVTVINE"/>
<dbReference type="InterPro" id="IPR011993">
    <property type="entry name" value="PH-like_dom_sf"/>
</dbReference>
<dbReference type="InterPro" id="IPR050839">
    <property type="entry name" value="Rho-assoc_Ser/Thr_Kinase"/>
</dbReference>
<dbReference type="STRING" id="30019.A0A0M4E7R9"/>
<evidence type="ECO:0000313" key="3">
    <source>
        <dbReference type="Proteomes" id="UP000494163"/>
    </source>
</evidence>
<evidence type="ECO:0000313" key="2">
    <source>
        <dbReference type="EMBL" id="ALC42804.1"/>
    </source>
</evidence>
<dbReference type="Proteomes" id="UP000494163">
    <property type="component" value="Chromosome 2R"/>
</dbReference>
<accession>A0A0M4E7R9</accession>
<dbReference type="Pfam" id="PF25346">
    <property type="entry name" value="PH_MRCK"/>
    <property type="match status" value="1"/>
</dbReference>
<evidence type="ECO:0000259" key="1">
    <source>
        <dbReference type="Pfam" id="PF25346"/>
    </source>
</evidence>
<dbReference type="EMBL" id="CP012524">
    <property type="protein sequence ID" value="ALC42804.1"/>
    <property type="molecule type" value="Genomic_DNA"/>
</dbReference>
<proteinExistence type="predicted"/>